<feature type="chain" id="PRO_5037726048" evidence="1">
    <location>
        <begin position="21"/>
        <end position="137"/>
    </location>
</feature>
<accession>A0A926JAY8</accession>
<evidence type="ECO:0000313" key="2">
    <source>
        <dbReference type="EMBL" id="MBC9246551.1"/>
    </source>
</evidence>
<organism evidence="2 3">
    <name type="scientific">Paracoccus amoyensis</name>
    <dbReference type="NCBI Taxonomy" id="2760093"/>
    <lineage>
        <taxon>Bacteria</taxon>
        <taxon>Pseudomonadati</taxon>
        <taxon>Pseudomonadota</taxon>
        <taxon>Alphaproteobacteria</taxon>
        <taxon>Rhodobacterales</taxon>
        <taxon>Paracoccaceae</taxon>
        <taxon>Paracoccus</taxon>
    </lineage>
</organism>
<dbReference type="Proteomes" id="UP000608594">
    <property type="component" value="Unassembled WGS sequence"/>
</dbReference>
<dbReference type="RefSeq" id="WP_187793027.1">
    <property type="nucleotide sequence ID" value="NZ_JACOQL010000002.1"/>
</dbReference>
<dbReference type="AlphaFoldDB" id="A0A926JAY8"/>
<name>A0A926JAY8_9RHOB</name>
<proteinExistence type="predicted"/>
<dbReference type="EMBL" id="JACOQL010000002">
    <property type="protein sequence ID" value="MBC9246551.1"/>
    <property type="molecule type" value="Genomic_DNA"/>
</dbReference>
<comment type="caution">
    <text evidence="2">The sequence shown here is derived from an EMBL/GenBank/DDBJ whole genome shotgun (WGS) entry which is preliminary data.</text>
</comment>
<keyword evidence="1" id="KW-0732">Signal</keyword>
<sequence length="137" mass="13737">MYRHIALALGIALTAPAAFAQTAAQAPAQAPQATAIDPSQAYLAARNQLGILKHCQEQGFTGAEAVAAQEKMLGMLPPGDADAGTAAEEKGAAGTVAIGETEIALADAASQQGTTVEAQCKQIEAAVNQVAAQLPEG</sequence>
<evidence type="ECO:0000313" key="3">
    <source>
        <dbReference type="Proteomes" id="UP000608594"/>
    </source>
</evidence>
<feature type="signal peptide" evidence="1">
    <location>
        <begin position="1"/>
        <end position="20"/>
    </location>
</feature>
<dbReference type="NCBIfam" id="NF035933">
    <property type="entry name" value="ESAT6_1"/>
    <property type="match status" value="1"/>
</dbReference>
<reference evidence="2" key="1">
    <citation type="submission" date="2020-08" db="EMBL/GenBank/DDBJ databases">
        <title>Paracoccus amoyensis sp. nov., isolated from the surface seawater at coast of Xiamen, Fujian.</title>
        <authorList>
            <person name="Lyu L."/>
        </authorList>
    </citation>
    <scope>NUCLEOTIDE SEQUENCE</scope>
    <source>
        <strain evidence="2">11-3</strain>
    </source>
</reference>
<gene>
    <name evidence="2" type="ORF">H4P12_07460</name>
</gene>
<keyword evidence="3" id="KW-1185">Reference proteome</keyword>
<protein>
    <submittedName>
        <fullName evidence="2">Pore-forming ESAT-6 family protein</fullName>
    </submittedName>
</protein>
<evidence type="ECO:0000256" key="1">
    <source>
        <dbReference type="SAM" id="SignalP"/>
    </source>
</evidence>